<feature type="domain" description="ATP-dependent helicase C-terminal" evidence="1">
    <location>
        <begin position="429"/>
        <end position="508"/>
    </location>
</feature>
<accession>A0AA96WEV2</accession>
<keyword evidence="2" id="KW-0378">Hydrolase</keyword>
<dbReference type="GO" id="GO:0003676">
    <property type="term" value="F:nucleic acid binding"/>
    <property type="evidence" value="ECO:0007669"/>
    <property type="project" value="InterPro"/>
</dbReference>
<reference evidence="2" key="1">
    <citation type="submission" date="2020-05" db="EMBL/GenBank/DDBJ databases">
        <authorList>
            <person name="Zhu T."/>
            <person name="Keshari N."/>
            <person name="Lu X."/>
        </authorList>
    </citation>
    <scope>NUCLEOTIDE SEQUENCE</scope>
    <source>
        <strain evidence="2">NK1-12</strain>
    </source>
</reference>
<dbReference type="GO" id="GO:0004386">
    <property type="term" value="F:helicase activity"/>
    <property type="evidence" value="ECO:0007669"/>
    <property type="project" value="UniProtKB-KW"/>
</dbReference>
<organism evidence="2">
    <name type="scientific">Leptolyngbya sp. NK1-12</name>
    <dbReference type="NCBI Taxonomy" id="2547451"/>
    <lineage>
        <taxon>Bacteria</taxon>
        <taxon>Bacillati</taxon>
        <taxon>Cyanobacteriota</taxon>
        <taxon>Cyanophyceae</taxon>
        <taxon>Leptolyngbyales</taxon>
        <taxon>Leptolyngbyaceae</taxon>
        <taxon>Leptolyngbya group</taxon>
        <taxon>Leptolyngbya</taxon>
    </lineage>
</organism>
<proteinExistence type="predicted"/>
<name>A0AA96WEV2_9CYAN</name>
<sequence>MIEVEVHQQLRAFLREQGEPYWPHHLTMARLVARALRLGRSALIQAGAPSGYHGRYRLSYLMPLLLWHEPAILVASEAVQQRLLMVEIPRLRQWIVAKKSIQTGDCWPDPEFQGLLLTTPQAWLSDRLYQEGRFPVGILTVIDGVDDLEDWTRSLLTTRLGSQDWNDLMQCYPDQADEIRDARVQLTCSIFQHPVNPYDRYLLEMPEQAVLEDLYQTLLEDRATESGQQDANRQAENREVDTLPHNWQALQEQLASRDQLLWTEVARPQGQFSLHSAPAEVASVLEPVWAQQPVVLIGGALDLETDAPTFRQRLGLGDLTCVKFSPDRQHELIQLYLPDGLPMPNTPQFQPILMQEVRALLNATNTAKQGLTVLLVGDMPLKAQVGSMLAAEFGSRVQVEKTCLDENGILISGWEFWRQHQAVLPAPHLLVITTLPLPSLEDPLVAGRVAHYKRARQDWFRLYLLPEALTELQRAIAPVRESQGVVALLDNRVNHRTYGQQVLTAMSPLARINYVDASLFTQFEGLGARD</sequence>
<dbReference type="RefSeq" id="WP_316429406.1">
    <property type="nucleotide sequence ID" value="NZ_CP053586.1"/>
</dbReference>
<keyword evidence="2" id="KW-0547">Nucleotide-binding</keyword>
<dbReference type="InterPro" id="IPR006555">
    <property type="entry name" value="ATP-dep_Helicase_C"/>
</dbReference>
<protein>
    <submittedName>
        <fullName evidence="2">ATP-dependent DNA helicase</fullName>
    </submittedName>
</protein>
<dbReference type="GO" id="GO:0006139">
    <property type="term" value="P:nucleobase-containing compound metabolic process"/>
    <property type="evidence" value="ECO:0007669"/>
    <property type="project" value="InterPro"/>
</dbReference>
<evidence type="ECO:0000313" key="2">
    <source>
        <dbReference type="EMBL" id="WNZ23899.1"/>
    </source>
</evidence>
<dbReference type="GO" id="GO:0005524">
    <property type="term" value="F:ATP binding"/>
    <property type="evidence" value="ECO:0007669"/>
    <property type="project" value="InterPro"/>
</dbReference>
<dbReference type="AlphaFoldDB" id="A0AA96WEV2"/>
<evidence type="ECO:0000259" key="1">
    <source>
        <dbReference type="Pfam" id="PF13307"/>
    </source>
</evidence>
<dbReference type="Pfam" id="PF13307">
    <property type="entry name" value="Helicase_C_2"/>
    <property type="match status" value="1"/>
</dbReference>
<dbReference type="EMBL" id="CP053586">
    <property type="protein sequence ID" value="WNZ23899.1"/>
    <property type="molecule type" value="Genomic_DNA"/>
</dbReference>
<gene>
    <name evidence="2" type="ORF">HJG54_14225</name>
</gene>
<keyword evidence="2" id="KW-0067">ATP-binding</keyword>
<keyword evidence="2" id="KW-0347">Helicase</keyword>
<dbReference type="GO" id="GO:0016818">
    <property type="term" value="F:hydrolase activity, acting on acid anhydrides, in phosphorus-containing anhydrides"/>
    <property type="evidence" value="ECO:0007669"/>
    <property type="project" value="InterPro"/>
</dbReference>